<dbReference type="Pfam" id="PF21722">
    <property type="entry name" value="Gly_rich_2"/>
    <property type="match status" value="1"/>
</dbReference>
<gene>
    <name evidence="3" type="ORF">UFOVP109_2</name>
    <name evidence="4" type="ORF">UFOVP224_15</name>
</gene>
<dbReference type="EMBL" id="LR798270">
    <property type="protein sequence ID" value="CAB5218969.1"/>
    <property type="molecule type" value="Genomic_DNA"/>
</dbReference>
<dbReference type="InterPro" id="IPR049304">
    <property type="entry name" value="Gly_rich_dom"/>
</dbReference>
<name>A0A6J5L3S5_9CAUD</name>
<feature type="compositionally biased region" description="Low complexity" evidence="1">
    <location>
        <begin position="400"/>
        <end position="416"/>
    </location>
</feature>
<evidence type="ECO:0000313" key="4">
    <source>
        <dbReference type="EMBL" id="CAB5218969.1"/>
    </source>
</evidence>
<sequence length="442" mass="45023">MNSLTDLNKKSTQLLPIVDTRDPAIVFTTPVVSEIPTNPGNVWTAYVPGTEFKTITNAQGGYIDWRVDGGVCLDTSQTVLTTGYALKFLTLDTGGVYDRVIFGNIKANAGGRVTYLSNVGTGTMYCQAIANTDGFYEYTVFGIKNLADWNAIKTPTINTVSQIRSANIITAYNQIALSNTVRVDANTQPRSNTALQGPTLVANFANATITGNTYVFTTTGNTTFTPTAQEKTQLCDIVVIGGGGGGSKKTTSGGFGGGGGAGEVRLYVGAALRDNTYTVRVGAGGGATGGNTYLRGNTTGTIVEAWGGLAATGQAGGNPIDGYPESSGFANTTQITGNTVARWWHWGAVGTDTYGGGGGGALGRGTVGSNYANAQGGAGLVRNLLQLSLLQRSGSAIHAAGGGATTNPATPTTTIPGAGGSGAGSTGNAKPGSSGLVLLRFY</sequence>
<proteinExistence type="predicted"/>
<evidence type="ECO:0000259" key="2">
    <source>
        <dbReference type="Pfam" id="PF21722"/>
    </source>
</evidence>
<feature type="domain" description="Glycine-rich" evidence="2">
    <location>
        <begin position="219"/>
        <end position="442"/>
    </location>
</feature>
<protein>
    <recommendedName>
        <fullName evidence="2">Glycine-rich domain-containing protein</fullName>
    </recommendedName>
</protein>
<feature type="region of interest" description="Disordered" evidence="1">
    <location>
        <begin position="400"/>
        <end position="430"/>
    </location>
</feature>
<organism evidence="3">
    <name type="scientific">uncultured Caudovirales phage</name>
    <dbReference type="NCBI Taxonomy" id="2100421"/>
    <lineage>
        <taxon>Viruses</taxon>
        <taxon>Duplodnaviria</taxon>
        <taxon>Heunggongvirae</taxon>
        <taxon>Uroviricota</taxon>
        <taxon>Caudoviricetes</taxon>
        <taxon>Peduoviridae</taxon>
        <taxon>Maltschvirus</taxon>
        <taxon>Maltschvirus maltsch</taxon>
    </lineage>
</organism>
<reference evidence="3" key="1">
    <citation type="submission" date="2020-04" db="EMBL/GenBank/DDBJ databases">
        <authorList>
            <person name="Chiriac C."/>
            <person name="Salcher M."/>
            <person name="Ghai R."/>
            <person name="Kavagutti S V."/>
        </authorList>
    </citation>
    <scope>NUCLEOTIDE SEQUENCE</scope>
</reference>
<accession>A0A6J5L3S5</accession>
<evidence type="ECO:0000256" key="1">
    <source>
        <dbReference type="SAM" id="MobiDB-lite"/>
    </source>
</evidence>
<dbReference type="EMBL" id="LR796227">
    <property type="protein sequence ID" value="CAB4127903.1"/>
    <property type="molecule type" value="Genomic_DNA"/>
</dbReference>
<evidence type="ECO:0000313" key="3">
    <source>
        <dbReference type="EMBL" id="CAB4127903.1"/>
    </source>
</evidence>